<proteinExistence type="predicted"/>
<comment type="caution">
    <text evidence="3">The sequence shown here is derived from an EMBL/GenBank/DDBJ whole genome shotgun (WGS) entry which is preliminary data.</text>
</comment>
<reference evidence="3 4" key="1">
    <citation type="submission" date="2020-08" db="EMBL/GenBank/DDBJ databases">
        <title>Novel species isolated from subtropical streams in China.</title>
        <authorList>
            <person name="Lu H."/>
        </authorList>
    </citation>
    <scope>NUCLEOTIDE SEQUENCE [LARGE SCALE GENOMIC DNA]</scope>
    <source>
        <strain evidence="3 4">CY18W</strain>
    </source>
</reference>
<dbReference type="InterPro" id="IPR019808">
    <property type="entry name" value="Histidine_triad_CS"/>
</dbReference>
<dbReference type="Gene3D" id="3.30.428.10">
    <property type="entry name" value="HIT-like"/>
    <property type="match status" value="1"/>
</dbReference>
<dbReference type="PANTHER" id="PTHR46648:SF1">
    <property type="entry name" value="ADENOSINE 5'-MONOPHOSPHORAMIDASE HNT1"/>
    <property type="match status" value="1"/>
</dbReference>
<dbReference type="InterPro" id="IPR011146">
    <property type="entry name" value="HIT-like"/>
</dbReference>
<dbReference type="PANTHER" id="PTHR46648">
    <property type="entry name" value="HIT FAMILY PROTEIN 1"/>
    <property type="match status" value="1"/>
</dbReference>
<evidence type="ECO:0000256" key="1">
    <source>
        <dbReference type="PROSITE-ProRule" id="PRU00464"/>
    </source>
</evidence>
<dbReference type="Pfam" id="PF01230">
    <property type="entry name" value="HIT"/>
    <property type="match status" value="1"/>
</dbReference>
<evidence type="ECO:0000259" key="2">
    <source>
        <dbReference type="PROSITE" id="PS51084"/>
    </source>
</evidence>
<dbReference type="PROSITE" id="PS00892">
    <property type="entry name" value="HIT_1"/>
    <property type="match status" value="1"/>
</dbReference>
<dbReference type="InterPro" id="IPR036265">
    <property type="entry name" value="HIT-like_sf"/>
</dbReference>
<keyword evidence="4" id="KW-1185">Reference proteome</keyword>
<feature type="short sequence motif" description="Histidine triad motif" evidence="1">
    <location>
        <begin position="98"/>
        <end position="102"/>
    </location>
</feature>
<dbReference type="SUPFAM" id="SSF54197">
    <property type="entry name" value="HIT-like"/>
    <property type="match status" value="1"/>
</dbReference>
<feature type="domain" description="HIT" evidence="2">
    <location>
        <begin position="6"/>
        <end position="113"/>
    </location>
</feature>
<name>A0ABR6ZSF6_9BURK</name>
<sequence length="148" mass="16546">MLMPTIFERLMSGDLPCAIVYEDELVFAFMDAGQVNPGHVLVATRQPYQTLMDADEASAMAMMRAARHIARAVQDVYQPEGITVLQANREAGWQTVPHLHLHVLPRYLGDGVDLGWPRKEPGLEVLYSHAEKIKNSDVLQALIATTHR</sequence>
<dbReference type="InterPro" id="IPR001310">
    <property type="entry name" value="Histidine_triad_HIT"/>
</dbReference>
<gene>
    <name evidence="3" type="ORF">H8L32_15110</name>
</gene>
<organism evidence="3 4">
    <name type="scientific">Undibacterium hunanense</name>
    <dbReference type="NCBI Taxonomy" id="2762292"/>
    <lineage>
        <taxon>Bacteria</taxon>
        <taxon>Pseudomonadati</taxon>
        <taxon>Pseudomonadota</taxon>
        <taxon>Betaproteobacteria</taxon>
        <taxon>Burkholderiales</taxon>
        <taxon>Oxalobacteraceae</taxon>
        <taxon>Undibacterium</taxon>
    </lineage>
</organism>
<protein>
    <submittedName>
        <fullName evidence="3">HIT family protein</fullName>
    </submittedName>
</protein>
<dbReference type="EMBL" id="JACOGF010000007">
    <property type="protein sequence ID" value="MBC3918821.1"/>
    <property type="molecule type" value="Genomic_DNA"/>
</dbReference>
<dbReference type="PROSITE" id="PS51084">
    <property type="entry name" value="HIT_2"/>
    <property type="match status" value="1"/>
</dbReference>
<evidence type="ECO:0000313" key="3">
    <source>
        <dbReference type="EMBL" id="MBC3918821.1"/>
    </source>
</evidence>
<dbReference type="Proteomes" id="UP000650424">
    <property type="component" value="Unassembled WGS sequence"/>
</dbReference>
<evidence type="ECO:0000313" key="4">
    <source>
        <dbReference type="Proteomes" id="UP000650424"/>
    </source>
</evidence>
<accession>A0ABR6ZSF6</accession>
<dbReference type="PRINTS" id="PR00332">
    <property type="entry name" value="HISTRIAD"/>
</dbReference>